<dbReference type="SUPFAM" id="SSF46785">
    <property type="entry name" value="Winged helix' DNA-binding domain"/>
    <property type="match status" value="1"/>
</dbReference>
<evidence type="ECO:0000313" key="7">
    <source>
        <dbReference type="EMBL" id="OMO94095.1"/>
    </source>
</evidence>
<evidence type="ECO:0000256" key="4">
    <source>
        <dbReference type="PIRSR" id="PIRSR005739-1"/>
    </source>
</evidence>
<dbReference type="InterPro" id="IPR001077">
    <property type="entry name" value="COMT_C"/>
</dbReference>
<dbReference type="SUPFAM" id="SSF53335">
    <property type="entry name" value="S-adenosyl-L-methionine-dependent methyltransferases"/>
    <property type="match status" value="1"/>
</dbReference>
<organism evidence="7 8">
    <name type="scientific">Corchorus olitorius</name>
    <dbReference type="NCBI Taxonomy" id="93759"/>
    <lineage>
        <taxon>Eukaryota</taxon>
        <taxon>Viridiplantae</taxon>
        <taxon>Streptophyta</taxon>
        <taxon>Embryophyta</taxon>
        <taxon>Tracheophyta</taxon>
        <taxon>Spermatophyta</taxon>
        <taxon>Magnoliopsida</taxon>
        <taxon>eudicotyledons</taxon>
        <taxon>Gunneridae</taxon>
        <taxon>Pentapetalae</taxon>
        <taxon>rosids</taxon>
        <taxon>malvids</taxon>
        <taxon>Malvales</taxon>
        <taxon>Malvaceae</taxon>
        <taxon>Grewioideae</taxon>
        <taxon>Apeibeae</taxon>
        <taxon>Corchorus</taxon>
    </lineage>
</organism>
<dbReference type="InterPro" id="IPR036390">
    <property type="entry name" value="WH_DNA-bd_sf"/>
</dbReference>
<dbReference type="GO" id="GO:0046983">
    <property type="term" value="F:protein dimerization activity"/>
    <property type="evidence" value="ECO:0007669"/>
    <property type="project" value="InterPro"/>
</dbReference>
<gene>
    <name evidence="7" type="ORF">COLO4_16531</name>
</gene>
<evidence type="ECO:0000256" key="3">
    <source>
        <dbReference type="ARBA" id="ARBA00022691"/>
    </source>
</evidence>
<dbReference type="GO" id="GO:0009717">
    <property type="term" value="P:isoflavonoid biosynthetic process"/>
    <property type="evidence" value="ECO:0007669"/>
    <property type="project" value="UniProtKB-ARBA"/>
</dbReference>
<dbReference type="Pfam" id="PF08100">
    <property type="entry name" value="Dimerisation"/>
    <property type="match status" value="1"/>
</dbReference>
<dbReference type="InterPro" id="IPR036388">
    <property type="entry name" value="WH-like_DNA-bd_sf"/>
</dbReference>
<sequence>MGLEIADESSISIDELLQAQAHVWNHLFRFISSMSLKCAVELEIPDIIHNHGQPITISELALALSIHPTKVQSLYRLMRILVHSGFFAEHKISGQEKGYKLTLSSKLLLKDYPLSARPYFLAMLDPVFMKPWQCVSAWFQNDDPVLFSKANGKTMWDYAANEPNINHLFNEAMACDCRLTATAVISKCKGVFEGLESLVDVAGGTGTLTKALAKTFPNMDCTVFDLPHVVAGLQGSENLKYIGGNMFEKVPSGEAILMKWILHDWNDEECVKILKQCKEAIGSKDKGKVIIIDIVMKNQDADEQTIETELFWDMEMMALPNGRERNEEEWNKLFVDAGFNHYKIYHVLGLRSLIELFP</sequence>
<name>A0A1R3JGY7_9ROSI</name>
<proteinExistence type="predicted"/>
<accession>A0A1R3JGY7</accession>
<dbReference type="GO" id="GO:0008757">
    <property type="term" value="F:S-adenosylmethionine-dependent methyltransferase activity"/>
    <property type="evidence" value="ECO:0007669"/>
    <property type="project" value="UniProtKB-ARBA"/>
</dbReference>
<keyword evidence="8" id="KW-1185">Reference proteome</keyword>
<evidence type="ECO:0000259" key="6">
    <source>
        <dbReference type="Pfam" id="PF08100"/>
    </source>
</evidence>
<evidence type="ECO:0000256" key="1">
    <source>
        <dbReference type="ARBA" id="ARBA00022603"/>
    </source>
</evidence>
<dbReference type="PROSITE" id="PS51683">
    <property type="entry name" value="SAM_OMT_II"/>
    <property type="match status" value="1"/>
</dbReference>
<dbReference type="FunFam" id="1.10.10.10:FF:000213">
    <property type="entry name" value="Coniferyl alcohol 9-O-methyltransferase"/>
    <property type="match status" value="1"/>
</dbReference>
<dbReference type="AlphaFoldDB" id="A0A1R3JGY7"/>
<dbReference type="Pfam" id="PF00891">
    <property type="entry name" value="Methyltransf_2"/>
    <property type="match status" value="1"/>
</dbReference>
<keyword evidence="1" id="KW-0489">Methyltransferase</keyword>
<evidence type="ECO:0000256" key="2">
    <source>
        <dbReference type="ARBA" id="ARBA00022679"/>
    </source>
</evidence>
<dbReference type="InterPro" id="IPR012967">
    <property type="entry name" value="COMT_dimerisation"/>
</dbReference>
<evidence type="ECO:0000313" key="8">
    <source>
        <dbReference type="Proteomes" id="UP000187203"/>
    </source>
</evidence>
<dbReference type="GO" id="GO:0032259">
    <property type="term" value="P:methylation"/>
    <property type="evidence" value="ECO:0007669"/>
    <property type="project" value="UniProtKB-KW"/>
</dbReference>
<dbReference type="Proteomes" id="UP000187203">
    <property type="component" value="Unassembled WGS sequence"/>
</dbReference>
<dbReference type="OrthoDB" id="2410195at2759"/>
<dbReference type="GO" id="GO:0008171">
    <property type="term" value="F:O-methyltransferase activity"/>
    <property type="evidence" value="ECO:0007669"/>
    <property type="project" value="InterPro"/>
</dbReference>
<dbReference type="PANTHER" id="PTHR11746">
    <property type="entry name" value="O-METHYLTRANSFERASE"/>
    <property type="match status" value="1"/>
</dbReference>
<evidence type="ECO:0000259" key="5">
    <source>
        <dbReference type="Pfam" id="PF00891"/>
    </source>
</evidence>
<keyword evidence="2" id="KW-0808">Transferase</keyword>
<dbReference type="FunFam" id="3.40.50.150:FF:000057">
    <property type="entry name" value="O-methyltransferase ZRP4"/>
    <property type="match status" value="1"/>
</dbReference>
<comment type="caution">
    <text evidence="7">The sequence shown here is derived from an EMBL/GenBank/DDBJ whole genome shotgun (WGS) entry which is preliminary data.</text>
</comment>
<feature type="domain" description="O-methyltransferase C-terminal" evidence="5">
    <location>
        <begin position="132"/>
        <end position="340"/>
    </location>
</feature>
<dbReference type="InterPro" id="IPR016461">
    <property type="entry name" value="COMT-like"/>
</dbReference>
<dbReference type="Gene3D" id="3.40.50.150">
    <property type="entry name" value="Vaccinia Virus protein VP39"/>
    <property type="match status" value="1"/>
</dbReference>
<dbReference type="STRING" id="93759.A0A1R3JGY7"/>
<feature type="domain" description="O-methyltransferase dimerisation" evidence="6">
    <location>
        <begin position="24"/>
        <end position="111"/>
    </location>
</feature>
<keyword evidence="3" id="KW-0949">S-adenosyl-L-methionine</keyword>
<dbReference type="PIRSF" id="PIRSF005739">
    <property type="entry name" value="O-mtase"/>
    <property type="match status" value="1"/>
</dbReference>
<protein>
    <submittedName>
        <fullName evidence="7">O-methyltransferase, family 2</fullName>
    </submittedName>
</protein>
<dbReference type="InterPro" id="IPR029063">
    <property type="entry name" value="SAM-dependent_MTases_sf"/>
</dbReference>
<reference evidence="8" key="1">
    <citation type="submission" date="2013-09" db="EMBL/GenBank/DDBJ databases">
        <title>Corchorus olitorius genome sequencing.</title>
        <authorList>
            <person name="Alam M."/>
            <person name="Haque M.S."/>
            <person name="Islam M.S."/>
            <person name="Emdad E.M."/>
            <person name="Islam M.M."/>
            <person name="Ahmed B."/>
            <person name="Halim A."/>
            <person name="Hossen Q.M.M."/>
            <person name="Hossain M.Z."/>
            <person name="Ahmed R."/>
            <person name="Khan M.M."/>
            <person name="Islam R."/>
            <person name="Rashid M.M."/>
            <person name="Khan S.A."/>
            <person name="Rahman M.S."/>
            <person name="Alam M."/>
            <person name="Yahiya A.S."/>
            <person name="Khan M.S."/>
            <person name="Azam M.S."/>
            <person name="Haque T."/>
            <person name="Lashkar M.Z.H."/>
            <person name="Akhand A.I."/>
            <person name="Morshed G."/>
            <person name="Roy S."/>
            <person name="Uddin K.S."/>
            <person name="Rabeya T."/>
            <person name="Hossain A.S."/>
            <person name="Chowdhury A."/>
            <person name="Snigdha A.R."/>
            <person name="Mortoza M.S."/>
            <person name="Matin S.A."/>
            <person name="Hoque S.M.E."/>
            <person name="Islam M.K."/>
            <person name="Roy D.K."/>
            <person name="Haider R."/>
            <person name="Moosa M.M."/>
            <person name="Elias S.M."/>
            <person name="Hasan A.M."/>
            <person name="Jahan S."/>
            <person name="Shafiuddin M."/>
            <person name="Mahmood N."/>
            <person name="Shommy N.S."/>
        </authorList>
    </citation>
    <scope>NUCLEOTIDE SEQUENCE [LARGE SCALE GENOMIC DNA]</scope>
    <source>
        <strain evidence="8">cv. O-4</strain>
    </source>
</reference>
<feature type="active site" description="Proton acceptor" evidence="4">
    <location>
        <position position="263"/>
    </location>
</feature>
<dbReference type="EMBL" id="AWUE01016137">
    <property type="protein sequence ID" value="OMO94095.1"/>
    <property type="molecule type" value="Genomic_DNA"/>
</dbReference>
<dbReference type="Gene3D" id="1.10.10.10">
    <property type="entry name" value="Winged helix-like DNA-binding domain superfamily/Winged helix DNA-binding domain"/>
    <property type="match status" value="1"/>
</dbReference>